<organism evidence="3 4">
    <name type="scientific">Arthrobacter crusticola</name>
    <dbReference type="NCBI Taxonomy" id="2547960"/>
    <lineage>
        <taxon>Bacteria</taxon>
        <taxon>Bacillati</taxon>
        <taxon>Actinomycetota</taxon>
        <taxon>Actinomycetes</taxon>
        <taxon>Micrococcales</taxon>
        <taxon>Micrococcaceae</taxon>
        <taxon>Arthrobacter</taxon>
    </lineage>
</organism>
<dbReference type="SUPFAM" id="SSF56801">
    <property type="entry name" value="Acetyl-CoA synthetase-like"/>
    <property type="match status" value="1"/>
</dbReference>
<dbReference type="RefSeq" id="WP_133403757.1">
    <property type="nucleotide sequence ID" value="NZ_SMTK01000003.1"/>
</dbReference>
<dbReference type="InterPro" id="IPR045851">
    <property type="entry name" value="AMP-bd_C_sf"/>
</dbReference>
<dbReference type="PANTHER" id="PTHR43767">
    <property type="entry name" value="LONG-CHAIN-FATTY-ACID--COA LIGASE"/>
    <property type="match status" value="1"/>
</dbReference>
<dbReference type="GO" id="GO:0016878">
    <property type="term" value="F:acid-thiol ligase activity"/>
    <property type="evidence" value="ECO:0007669"/>
    <property type="project" value="UniProtKB-ARBA"/>
</dbReference>
<protein>
    <submittedName>
        <fullName evidence="3">AMP-dependent synthetase</fullName>
    </submittedName>
</protein>
<evidence type="ECO:0000259" key="2">
    <source>
        <dbReference type="Pfam" id="PF13193"/>
    </source>
</evidence>
<dbReference type="PANTHER" id="PTHR43767:SF1">
    <property type="entry name" value="NONRIBOSOMAL PEPTIDE SYNTHASE PES1 (EUROFUNG)-RELATED"/>
    <property type="match status" value="1"/>
</dbReference>
<keyword evidence="4" id="KW-1185">Reference proteome</keyword>
<dbReference type="Gene3D" id="3.40.50.12780">
    <property type="entry name" value="N-terminal domain of ligase-like"/>
    <property type="match status" value="1"/>
</dbReference>
<dbReference type="InterPro" id="IPR025110">
    <property type="entry name" value="AMP-bd_C"/>
</dbReference>
<comment type="caution">
    <text evidence="3">The sequence shown here is derived from an EMBL/GenBank/DDBJ whole genome shotgun (WGS) entry which is preliminary data.</text>
</comment>
<dbReference type="OrthoDB" id="9803968at2"/>
<dbReference type="AlphaFoldDB" id="A0A4R5TWJ8"/>
<name>A0A4R5TWJ8_9MICC</name>
<dbReference type="Pfam" id="PF00501">
    <property type="entry name" value="AMP-binding"/>
    <property type="match status" value="1"/>
</dbReference>
<proteinExistence type="predicted"/>
<dbReference type="EMBL" id="SMTK01000003">
    <property type="protein sequence ID" value="TDK25492.1"/>
    <property type="molecule type" value="Genomic_DNA"/>
</dbReference>
<evidence type="ECO:0000313" key="4">
    <source>
        <dbReference type="Proteomes" id="UP000295411"/>
    </source>
</evidence>
<dbReference type="Proteomes" id="UP000295411">
    <property type="component" value="Unassembled WGS sequence"/>
</dbReference>
<reference evidence="3 4" key="1">
    <citation type="submission" date="2019-03" db="EMBL/GenBank/DDBJ databases">
        <title>Arthrobacter sp. nov., an bacterium isolated from biocrust in Mu Us Desert.</title>
        <authorList>
            <person name="Lixiong L."/>
        </authorList>
    </citation>
    <scope>NUCLEOTIDE SEQUENCE [LARGE SCALE GENOMIC DNA]</scope>
    <source>
        <strain evidence="3 4">SLN-3</strain>
    </source>
</reference>
<sequence length="378" mass="39447">MELLPIYTPPAFDPKALLKPLAASLAGEGPAVAPHAALGQQFTGELPNDEIAAVLSTSGSTGAPKKTMLSVDALAASSMATAIALGAEGQWLLTLPVHHVAGFQVLVRSLYAGTEPWAMDPATAFTADAFTSAAGELTDRVRFTSLVPTQLHRLLQDPAPQTLEALKRFNAILLGGAPIGSGLRSEARRHGLNIVETYGMSETSGGCVYDGQPLDGVEVREDAGRLWISGPVLAEGYLGDPELTGERFVFNSGRRWFRTDDAGALTADGTVEVHGRLDDVIVTGGLKVSAAVVAEVIEGITGVNQALVLGITSSEWGTSVAAAVVGTVEAEVVRRHVAEELGAHAAPKTVLTLEAMPLLPGGKPDRQSVRALLEQRNS</sequence>
<feature type="domain" description="AMP-binding enzyme C-terminal" evidence="2">
    <location>
        <begin position="295"/>
        <end position="363"/>
    </location>
</feature>
<dbReference type="Pfam" id="PF13193">
    <property type="entry name" value="AMP-binding_C"/>
    <property type="match status" value="1"/>
</dbReference>
<dbReference type="Gene3D" id="3.30.300.30">
    <property type="match status" value="1"/>
</dbReference>
<dbReference type="InterPro" id="IPR050237">
    <property type="entry name" value="ATP-dep_AMP-bd_enzyme"/>
</dbReference>
<evidence type="ECO:0000259" key="1">
    <source>
        <dbReference type="Pfam" id="PF00501"/>
    </source>
</evidence>
<dbReference type="InterPro" id="IPR042099">
    <property type="entry name" value="ANL_N_sf"/>
</dbReference>
<feature type="domain" description="AMP-dependent synthetase/ligase" evidence="1">
    <location>
        <begin position="44"/>
        <end position="218"/>
    </location>
</feature>
<accession>A0A4R5TWJ8</accession>
<gene>
    <name evidence="3" type="ORF">E2F48_09570</name>
</gene>
<evidence type="ECO:0000313" key="3">
    <source>
        <dbReference type="EMBL" id="TDK25492.1"/>
    </source>
</evidence>
<dbReference type="InterPro" id="IPR000873">
    <property type="entry name" value="AMP-dep_synth/lig_dom"/>
</dbReference>